<evidence type="ECO:0000313" key="2">
    <source>
        <dbReference type="EMBL" id="KAI1703835.1"/>
    </source>
</evidence>
<accession>A0AAD4QYF3</accession>
<comment type="caution">
    <text evidence="2">The sequence shown here is derived from an EMBL/GenBank/DDBJ whole genome shotgun (WGS) entry which is preliminary data.</text>
</comment>
<dbReference type="EMBL" id="JAKKPZ010000076">
    <property type="protein sequence ID" value="KAI1703835.1"/>
    <property type="molecule type" value="Genomic_DNA"/>
</dbReference>
<protein>
    <recommendedName>
        <fullName evidence="4">F-box domain-containing protein</fullName>
    </recommendedName>
</protein>
<proteinExistence type="predicted"/>
<reference evidence="2" key="1">
    <citation type="submission" date="2022-01" db="EMBL/GenBank/DDBJ databases">
        <title>Genome Sequence Resource for Two Populations of Ditylenchus destructor, the Migratory Endoparasitic Phytonematode.</title>
        <authorList>
            <person name="Zhang H."/>
            <person name="Lin R."/>
            <person name="Xie B."/>
        </authorList>
    </citation>
    <scope>NUCLEOTIDE SEQUENCE</scope>
    <source>
        <strain evidence="2">BazhouSP</strain>
    </source>
</reference>
<feature type="region of interest" description="Disordered" evidence="1">
    <location>
        <begin position="1"/>
        <end position="30"/>
    </location>
</feature>
<organism evidence="2 3">
    <name type="scientific">Ditylenchus destructor</name>
    <dbReference type="NCBI Taxonomy" id="166010"/>
    <lineage>
        <taxon>Eukaryota</taxon>
        <taxon>Metazoa</taxon>
        <taxon>Ecdysozoa</taxon>
        <taxon>Nematoda</taxon>
        <taxon>Chromadorea</taxon>
        <taxon>Rhabditida</taxon>
        <taxon>Tylenchina</taxon>
        <taxon>Tylenchomorpha</taxon>
        <taxon>Sphaerularioidea</taxon>
        <taxon>Anguinidae</taxon>
        <taxon>Anguininae</taxon>
        <taxon>Ditylenchus</taxon>
    </lineage>
</organism>
<sequence>MSKIDTGQGVKQPGSAIASASDSDVKQRSRNPVEIPEDVWLDALKHLPCPKWSKMRLVSHQLNGMVERNVSRLPLAIIHSVEIRLKERKNTEGIMIVSDSTILPEEKDQWFQDRDIAFDFLADIQLDDAIIGVELKKNSCADLCALGPAQEKKLTRYEKRRPWFSGQRFNVNVIFYAEFSPHRNKYSWASMAFFLKLLYDPSTYVKNLSMYALNKKMKEVLFANEEKRYIRCGSFKLQVPDDASIEDICESVSWLEQNVQADIVQFPDGIRICDALTNYLLGSSWISANQVVKLEEINGKDYFNERFNNAERYFGILIKKFPTVAVQSIFPTVVFSGNEPLCWDSLNNQLSGNSIVNVKLEDPENDGGDSQYNASYTISNGSNRMRIKFIRLHLTSIS</sequence>
<keyword evidence="3" id="KW-1185">Reference proteome</keyword>
<dbReference type="AlphaFoldDB" id="A0AAD4QYF3"/>
<dbReference type="Proteomes" id="UP001201812">
    <property type="component" value="Unassembled WGS sequence"/>
</dbReference>
<gene>
    <name evidence="2" type="ORF">DdX_14674</name>
</gene>
<evidence type="ECO:0000256" key="1">
    <source>
        <dbReference type="SAM" id="MobiDB-lite"/>
    </source>
</evidence>
<evidence type="ECO:0000313" key="3">
    <source>
        <dbReference type="Proteomes" id="UP001201812"/>
    </source>
</evidence>
<name>A0AAD4QYF3_9BILA</name>
<evidence type="ECO:0008006" key="4">
    <source>
        <dbReference type="Google" id="ProtNLM"/>
    </source>
</evidence>